<comment type="caution">
    <text evidence="1">The sequence shown here is derived from an EMBL/GenBank/DDBJ whole genome shotgun (WGS) entry which is preliminary data.</text>
</comment>
<feature type="non-terminal residue" evidence="1">
    <location>
        <position position="555"/>
    </location>
</feature>
<sequence>MLNSFTDLVTFLFRCNTDVTSLLSGTAIKAVIAYISDYISKPSLRTYVVFDTIKSVYDRNASLFSGTLERAEKARKIMTQIVNSLTSKMEIGAPMASLYLLGNPDHYTSHSFNTFYWKGYVSEVRRYFITDPGEKDDEDSIVLKRIADSVVGTSPVFDYIYRPDSFESMSLYDWVSLSEKRKISRSKSIPVDEDDTGSTKRTCKFSDFYQFLDKHPLHDTHHVRILINSDGKVPNFVGGPLPRHDKGDLDYYSCTMLTLFAPWRTGFDLKTVDETWNDKFKAYGFSDRQHEVMKYFNVRYECLDARDDYSAQMREDSNSRPFPEWAGDGYPTEGDDDWESSETVFPFFGTDSIVDNMVIGKLTTKWNYDKAVVEQTLRSSGWLSPSLSTVKADIPDPVVVDEGIGPSQWKSIVKAHRSEILEDRAAGMAQRPSRHSTMGNNNFANNNPNEVCVVDHTYLNKSFKPKSTKDCLLIDESIVSFSLNEEQERAFRIIANHATMEYPGQLKMHLGGMGGTGKSRIIKALTSFFASRNESHRMITLAPTGSAAALIGGYT</sequence>
<dbReference type="Proteomes" id="UP000790377">
    <property type="component" value="Unassembled WGS sequence"/>
</dbReference>
<accession>A0ACB7ZX26</accession>
<keyword evidence="2" id="KW-1185">Reference proteome</keyword>
<dbReference type="EMBL" id="MU268155">
    <property type="protein sequence ID" value="KAH7905610.1"/>
    <property type="molecule type" value="Genomic_DNA"/>
</dbReference>
<reference evidence="1" key="1">
    <citation type="journal article" date="2021" name="New Phytol.">
        <title>Evolutionary innovations through gain and loss of genes in the ectomycorrhizal Boletales.</title>
        <authorList>
            <person name="Wu G."/>
            <person name="Miyauchi S."/>
            <person name="Morin E."/>
            <person name="Kuo A."/>
            <person name="Drula E."/>
            <person name="Varga T."/>
            <person name="Kohler A."/>
            <person name="Feng B."/>
            <person name="Cao Y."/>
            <person name="Lipzen A."/>
            <person name="Daum C."/>
            <person name="Hundley H."/>
            <person name="Pangilinan J."/>
            <person name="Johnson J."/>
            <person name="Barry K."/>
            <person name="LaButti K."/>
            <person name="Ng V."/>
            <person name="Ahrendt S."/>
            <person name="Min B."/>
            <person name="Choi I.G."/>
            <person name="Park H."/>
            <person name="Plett J.M."/>
            <person name="Magnuson J."/>
            <person name="Spatafora J.W."/>
            <person name="Nagy L.G."/>
            <person name="Henrissat B."/>
            <person name="Grigoriev I.V."/>
            <person name="Yang Z.L."/>
            <person name="Xu J."/>
            <person name="Martin F.M."/>
        </authorList>
    </citation>
    <scope>NUCLEOTIDE SEQUENCE</scope>
    <source>
        <strain evidence="1">ATCC 28755</strain>
    </source>
</reference>
<evidence type="ECO:0000313" key="2">
    <source>
        <dbReference type="Proteomes" id="UP000790377"/>
    </source>
</evidence>
<evidence type="ECO:0000313" key="1">
    <source>
        <dbReference type="EMBL" id="KAH7905610.1"/>
    </source>
</evidence>
<protein>
    <submittedName>
        <fullName evidence="1">Uncharacterized protein</fullName>
    </submittedName>
</protein>
<proteinExistence type="predicted"/>
<gene>
    <name evidence="1" type="ORF">BJ138DRAFT_1017478</name>
</gene>
<organism evidence="1 2">
    <name type="scientific">Hygrophoropsis aurantiaca</name>
    <dbReference type="NCBI Taxonomy" id="72124"/>
    <lineage>
        <taxon>Eukaryota</taxon>
        <taxon>Fungi</taxon>
        <taxon>Dikarya</taxon>
        <taxon>Basidiomycota</taxon>
        <taxon>Agaricomycotina</taxon>
        <taxon>Agaricomycetes</taxon>
        <taxon>Agaricomycetidae</taxon>
        <taxon>Boletales</taxon>
        <taxon>Coniophorineae</taxon>
        <taxon>Hygrophoropsidaceae</taxon>
        <taxon>Hygrophoropsis</taxon>
    </lineage>
</organism>
<name>A0ACB7ZX26_9AGAM</name>